<gene>
    <name evidence="1" type="ORF">MNBD_GAMMA12-617</name>
</gene>
<organism evidence="1">
    <name type="scientific">hydrothermal vent metagenome</name>
    <dbReference type="NCBI Taxonomy" id="652676"/>
    <lineage>
        <taxon>unclassified sequences</taxon>
        <taxon>metagenomes</taxon>
        <taxon>ecological metagenomes</taxon>
    </lineage>
</organism>
<evidence type="ECO:0008006" key="2">
    <source>
        <dbReference type="Google" id="ProtNLM"/>
    </source>
</evidence>
<evidence type="ECO:0000313" key="1">
    <source>
        <dbReference type="EMBL" id="VAW78422.1"/>
    </source>
</evidence>
<sequence length="24" mass="2699">MGTKFTQSFKIQAVEKALERASDI</sequence>
<accession>A0A3B0YT19</accession>
<protein>
    <recommendedName>
        <fullName evidence="2">Transposase</fullName>
    </recommendedName>
</protein>
<proteinExistence type="predicted"/>
<dbReference type="AlphaFoldDB" id="A0A3B0YT19"/>
<reference evidence="1" key="1">
    <citation type="submission" date="2018-06" db="EMBL/GenBank/DDBJ databases">
        <authorList>
            <person name="Zhirakovskaya E."/>
        </authorList>
    </citation>
    <scope>NUCLEOTIDE SEQUENCE</scope>
</reference>
<name>A0A3B0YT19_9ZZZZ</name>
<feature type="non-terminal residue" evidence="1">
    <location>
        <position position="24"/>
    </location>
</feature>
<dbReference type="EMBL" id="UOFL01000152">
    <property type="protein sequence ID" value="VAW78422.1"/>
    <property type="molecule type" value="Genomic_DNA"/>
</dbReference>